<sequence>MVTYFLGVSHKFHVRCDYFKRLFVLQPLRTAQTKRLKELSSEDPNCSEKSTDVIKSKDLLSSFIKGGKKAKSQSHSERHSEMLTTAMSSFVNLPQPIDLKLFDVEHLTSGDAYISLNPVFDTVESLEASLISTACPSNQFEEWLKWTIEKKMWNFPINNEQDWLEESNVPFHEHVFLEDHLNKEHLKCKPLASFLELVCNGLSQNPHITVTEKRQHLDWFSKFFDDKISRINASVRHEEYMTDLEKVSKTNSP</sequence>
<evidence type="ECO:0000256" key="3">
    <source>
        <dbReference type="ARBA" id="ARBA00022946"/>
    </source>
</evidence>
<keyword evidence="5" id="KW-0496">Mitochondrion</keyword>
<dbReference type="PANTHER" id="PTHR13231">
    <property type="entry name" value="MITOCHONDRIAL RIBOSOMAL PROTEIN S31"/>
    <property type="match status" value="1"/>
</dbReference>
<comment type="subcellular location">
    <subcellularLocation>
        <location evidence="1">Mitochondrion</location>
    </subcellularLocation>
</comment>
<evidence type="ECO:0000256" key="1">
    <source>
        <dbReference type="ARBA" id="ARBA00004173"/>
    </source>
</evidence>
<proteinExistence type="inferred from homology"/>
<dbReference type="InterPro" id="IPR026299">
    <property type="entry name" value="MRP-S31"/>
</dbReference>
<comment type="similarity">
    <text evidence="2">Belongs to the mitochondrion-specific ribosomal protein mS31 family.</text>
</comment>
<keyword evidence="3" id="KW-0809">Transit peptide</keyword>
<evidence type="ECO:0000256" key="2">
    <source>
        <dbReference type="ARBA" id="ARBA00011057"/>
    </source>
</evidence>
<evidence type="ECO:0000256" key="5">
    <source>
        <dbReference type="ARBA" id="ARBA00023128"/>
    </source>
</evidence>
<keyword evidence="4" id="KW-0689">Ribosomal protein</keyword>
<reference evidence="9" key="1">
    <citation type="submission" date="2022-06" db="EMBL/GenBank/DDBJ databases">
        <authorList>
            <person name="Berger JAMES D."/>
            <person name="Berger JAMES D."/>
        </authorList>
    </citation>
    <scope>NUCLEOTIDE SEQUENCE [LARGE SCALE GENOMIC DNA]</scope>
</reference>
<keyword evidence="9" id="KW-1185">Reference proteome</keyword>
<evidence type="ECO:0000256" key="6">
    <source>
        <dbReference type="ARBA" id="ARBA00023274"/>
    </source>
</evidence>
<reference evidence="10" key="2">
    <citation type="submission" date="2023-11" db="UniProtKB">
        <authorList>
            <consortium name="WormBaseParasite"/>
        </authorList>
    </citation>
    <scope>IDENTIFICATION</scope>
</reference>
<dbReference type="Pfam" id="PF15433">
    <property type="entry name" value="MRP-S31"/>
    <property type="match status" value="1"/>
</dbReference>
<dbReference type="WBParaSite" id="TREG1_1890.1">
    <property type="protein sequence ID" value="TREG1_1890.1"/>
    <property type="gene ID" value="TREG1_1890"/>
</dbReference>
<evidence type="ECO:0000313" key="10">
    <source>
        <dbReference type="WBParaSite" id="TREG1_1890.1"/>
    </source>
</evidence>
<accession>A0AA85JDT5</accession>
<evidence type="ECO:0000313" key="9">
    <source>
        <dbReference type="Proteomes" id="UP000050795"/>
    </source>
</evidence>
<name>A0AA85JDT5_TRIRE</name>
<protein>
    <recommendedName>
        <fullName evidence="7">Small ribosomal subunit protein mS31</fullName>
    </recommendedName>
    <alternativeName>
        <fullName evidence="8">28S ribosomal protein S31, mitochondrial</fullName>
    </alternativeName>
</protein>
<dbReference type="AlphaFoldDB" id="A0AA85JDT5"/>
<dbReference type="GO" id="GO:0005763">
    <property type="term" value="C:mitochondrial small ribosomal subunit"/>
    <property type="evidence" value="ECO:0007669"/>
    <property type="project" value="InterPro"/>
</dbReference>
<organism evidence="9 10">
    <name type="scientific">Trichobilharzia regenti</name>
    <name type="common">Nasal bird schistosome</name>
    <dbReference type="NCBI Taxonomy" id="157069"/>
    <lineage>
        <taxon>Eukaryota</taxon>
        <taxon>Metazoa</taxon>
        <taxon>Spiralia</taxon>
        <taxon>Lophotrochozoa</taxon>
        <taxon>Platyhelminthes</taxon>
        <taxon>Trematoda</taxon>
        <taxon>Digenea</taxon>
        <taxon>Strigeidida</taxon>
        <taxon>Schistosomatoidea</taxon>
        <taxon>Schistosomatidae</taxon>
        <taxon>Trichobilharzia</taxon>
    </lineage>
</organism>
<dbReference type="GO" id="GO:0003735">
    <property type="term" value="F:structural constituent of ribosome"/>
    <property type="evidence" value="ECO:0007669"/>
    <property type="project" value="InterPro"/>
</dbReference>
<evidence type="ECO:0000256" key="7">
    <source>
        <dbReference type="ARBA" id="ARBA00035133"/>
    </source>
</evidence>
<evidence type="ECO:0000256" key="8">
    <source>
        <dbReference type="ARBA" id="ARBA00035363"/>
    </source>
</evidence>
<keyword evidence="6" id="KW-0687">Ribonucleoprotein</keyword>
<dbReference type="PANTHER" id="PTHR13231:SF3">
    <property type="entry name" value="SMALL RIBOSOMAL SUBUNIT PROTEIN MS31"/>
    <property type="match status" value="1"/>
</dbReference>
<evidence type="ECO:0000256" key="4">
    <source>
        <dbReference type="ARBA" id="ARBA00022980"/>
    </source>
</evidence>
<dbReference type="Proteomes" id="UP000050795">
    <property type="component" value="Unassembled WGS sequence"/>
</dbReference>